<evidence type="ECO:0000256" key="1">
    <source>
        <dbReference type="SAM" id="MobiDB-lite"/>
    </source>
</evidence>
<accession>A0A6G1E7H5</accession>
<comment type="caution">
    <text evidence="2">The sequence shown here is derived from an EMBL/GenBank/DDBJ whole genome shotgun (WGS) entry which is preliminary data.</text>
</comment>
<dbReference type="AlphaFoldDB" id="A0A6G1E7H5"/>
<feature type="region of interest" description="Disordered" evidence="1">
    <location>
        <begin position="1"/>
        <end position="29"/>
    </location>
</feature>
<sequence length="72" mass="7777">MEAKGGATLWRSQRQETAGGAHLLGNPHGDRVDCQLATPLRSHHDNRMLNPVHPFRRCSTGGGGWGLGMFGL</sequence>
<organism evidence="2 3">
    <name type="scientific">Oryza meyeriana var. granulata</name>
    <dbReference type="NCBI Taxonomy" id="110450"/>
    <lineage>
        <taxon>Eukaryota</taxon>
        <taxon>Viridiplantae</taxon>
        <taxon>Streptophyta</taxon>
        <taxon>Embryophyta</taxon>
        <taxon>Tracheophyta</taxon>
        <taxon>Spermatophyta</taxon>
        <taxon>Magnoliopsida</taxon>
        <taxon>Liliopsida</taxon>
        <taxon>Poales</taxon>
        <taxon>Poaceae</taxon>
        <taxon>BOP clade</taxon>
        <taxon>Oryzoideae</taxon>
        <taxon>Oryzeae</taxon>
        <taxon>Oryzinae</taxon>
        <taxon>Oryza</taxon>
        <taxon>Oryza meyeriana</taxon>
    </lineage>
</organism>
<dbReference type="Proteomes" id="UP000479710">
    <property type="component" value="Unassembled WGS sequence"/>
</dbReference>
<evidence type="ECO:0000313" key="3">
    <source>
        <dbReference type="Proteomes" id="UP000479710"/>
    </source>
</evidence>
<evidence type="ECO:0000313" key="2">
    <source>
        <dbReference type="EMBL" id="KAF0920730.1"/>
    </source>
</evidence>
<gene>
    <name evidence="2" type="ORF">E2562_036814</name>
</gene>
<keyword evidence="3" id="KW-1185">Reference proteome</keyword>
<reference evidence="2 3" key="1">
    <citation type="submission" date="2019-11" db="EMBL/GenBank/DDBJ databases">
        <title>Whole genome sequence of Oryza granulata.</title>
        <authorList>
            <person name="Li W."/>
        </authorList>
    </citation>
    <scope>NUCLEOTIDE SEQUENCE [LARGE SCALE GENOMIC DNA]</scope>
    <source>
        <strain evidence="3">cv. Menghai</strain>
        <tissue evidence="2">Leaf</tissue>
    </source>
</reference>
<dbReference type="EMBL" id="SPHZ02000005">
    <property type="protein sequence ID" value="KAF0920730.1"/>
    <property type="molecule type" value="Genomic_DNA"/>
</dbReference>
<protein>
    <submittedName>
        <fullName evidence="2">Uncharacterized protein</fullName>
    </submittedName>
</protein>
<proteinExistence type="predicted"/>
<name>A0A6G1E7H5_9ORYZ</name>